<feature type="compositionally biased region" description="Polar residues" evidence="1">
    <location>
        <begin position="17"/>
        <end position="38"/>
    </location>
</feature>
<sequence length="303" mass="32755">MPWRPWIRAHPHSLHCSTKYPSHGQASSGTGEAAQSQPTDRRKGELDWNKQGMQKQSYVSLEGQWQPHPHRAGRGLRDVGIHNTWPKPGQITRALTLLPRLEVGGRLQPPRSLLLSLVALSLPSPVPGLGPSSSLHIAPLTRTSVLVAINTHHTCSRPQYARATPGRTRQRLPPLRATHVPGLLGGGAVGPQGEWEGEAVRAPLAGPRMVPAVCAALCEEGSLRWGRVHERKESLDSRTQGVAGQDADLCAGRESRLHPEGRGGGSKASTRGHGDGQKTRVTRMWKGGDQVHTLLPSRGPISR</sequence>
<dbReference type="AlphaFoldDB" id="L5K0J8"/>
<evidence type="ECO:0000256" key="1">
    <source>
        <dbReference type="SAM" id="MobiDB-lite"/>
    </source>
</evidence>
<dbReference type="Proteomes" id="UP000010552">
    <property type="component" value="Unassembled WGS sequence"/>
</dbReference>
<reference evidence="3" key="1">
    <citation type="journal article" date="2013" name="Science">
        <title>Comparative analysis of bat genomes provides insight into the evolution of flight and immunity.</title>
        <authorList>
            <person name="Zhang G."/>
            <person name="Cowled C."/>
            <person name="Shi Z."/>
            <person name="Huang Z."/>
            <person name="Bishop-Lilly K.A."/>
            <person name="Fang X."/>
            <person name="Wynne J.W."/>
            <person name="Xiong Z."/>
            <person name="Baker M.L."/>
            <person name="Zhao W."/>
            <person name="Tachedjian M."/>
            <person name="Zhu Y."/>
            <person name="Zhou P."/>
            <person name="Jiang X."/>
            <person name="Ng J."/>
            <person name="Yang L."/>
            <person name="Wu L."/>
            <person name="Xiao J."/>
            <person name="Feng Y."/>
            <person name="Chen Y."/>
            <person name="Sun X."/>
            <person name="Zhang Y."/>
            <person name="Marsh G.A."/>
            <person name="Crameri G."/>
            <person name="Broder C.C."/>
            <person name="Frey K.G."/>
            <person name="Wang L.F."/>
            <person name="Wang J."/>
        </authorList>
    </citation>
    <scope>NUCLEOTIDE SEQUENCE [LARGE SCALE GENOMIC DNA]</scope>
</reference>
<evidence type="ECO:0000313" key="3">
    <source>
        <dbReference type="Proteomes" id="UP000010552"/>
    </source>
</evidence>
<gene>
    <name evidence="2" type="ORF">PAL_GLEAN10024125</name>
</gene>
<organism evidence="2 3">
    <name type="scientific">Pteropus alecto</name>
    <name type="common">Black flying fox</name>
    <dbReference type="NCBI Taxonomy" id="9402"/>
    <lineage>
        <taxon>Eukaryota</taxon>
        <taxon>Metazoa</taxon>
        <taxon>Chordata</taxon>
        <taxon>Craniata</taxon>
        <taxon>Vertebrata</taxon>
        <taxon>Euteleostomi</taxon>
        <taxon>Mammalia</taxon>
        <taxon>Eutheria</taxon>
        <taxon>Laurasiatheria</taxon>
        <taxon>Chiroptera</taxon>
        <taxon>Yinpterochiroptera</taxon>
        <taxon>Pteropodoidea</taxon>
        <taxon>Pteropodidae</taxon>
        <taxon>Pteropodinae</taxon>
        <taxon>Pteropus</taxon>
    </lineage>
</organism>
<proteinExistence type="predicted"/>
<feature type="compositionally biased region" description="Basic and acidic residues" evidence="1">
    <location>
        <begin position="251"/>
        <end position="261"/>
    </location>
</feature>
<protein>
    <submittedName>
        <fullName evidence="2">Uncharacterized protein</fullName>
    </submittedName>
</protein>
<dbReference type="EMBL" id="KB031072">
    <property type="protein sequence ID" value="ELK04008.1"/>
    <property type="molecule type" value="Genomic_DNA"/>
</dbReference>
<feature type="region of interest" description="Disordered" evidence="1">
    <location>
        <begin position="17"/>
        <end position="44"/>
    </location>
</feature>
<name>L5K0J8_PTEAL</name>
<dbReference type="InParanoid" id="L5K0J8"/>
<accession>L5K0J8</accession>
<keyword evidence="3" id="KW-1185">Reference proteome</keyword>
<feature type="region of interest" description="Disordered" evidence="1">
    <location>
        <begin position="231"/>
        <end position="303"/>
    </location>
</feature>
<evidence type="ECO:0000313" key="2">
    <source>
        <dbReference type="EMBL" id="ELK04008.1"/>
    </source>
</evidence>